<evidence type="ECO:0000313" key="4">
    <source>
        <dbReference type="EMBL" id="KAF0727292.1"/>
    </source>
</evidence>
<dbReference type="InterPro" id="IPR036770">
    <property type="entry name" value="Ankyrin_rpt-contain_sf"/>
</dbReference>
<reference evidence="4 5" key="1">
    <citation type="submission" date="2019-07" db="EMBL/GenBank/DDBJ databases">
        <title>Genomics analysis of Aphanomyces spp. identifies a new class of oomycete effector associated with host adaptation.</title>
        <authorList>
            <person name="Gaulin E."/>
        </authorList>
    </citation>
    <scope>NUCLEOTIDE SEQUENCE [LARGE SCALE GENOMIC DNA]</scope>
    <source>
        <strain evidence="4 5">ATCC 201684</strain>
    </source>
</reference>
<feature type="repeat" description="ANK" evidence="3">
    <location>
        <begin position="71"/>
        <end position="105"/>
    </location>
</feature>
<dbReference type="InterPro" id="IPR002110">
    <property type="entry name" value="Ankyrin_rpt"/>
</dbReference>
<dbReference type="PROSITE" id="PS50297">
    <property type="entry name" value="ANK_REP_REGION"/>
    <property type="match status" value="2"/>
</dbReference>
<dbReference type="VEuPathDB" id="FungiDB:AeMF1_010181"/>
<comment type="caution">
    <text evidence="4">The sequence shown here is derived from an EMBL/GenBank/DDBJ whole genome shotgun (WGS) entry which is preliminary data.</text>
</comment>
<proteinExistence type="predicted"/>
<dbReference type="Pfam" id="PF12796">
    <property type="entry name" value="Ank_2"/>
    <property type="match status" value="1"/>
</dbReference>
<dbReference type="SMART" id="SM00248">
    <property type="entry name" value="ANK"/>
    <property type="match status" value="6"/>
</dbReference>
<dbReference type="Gene3D" id="1.25.40.20">
    <property type="entry name" value="Ankyrin repeat-containing domain"/>
    <property type="match status" value="1"/>
</dbReference>
<feature type="repeat" description="ANK" evidence="3">
    <location>
        <begin position="38"/>
        <end position="70"/>
    </location>
</feature>
<keyword evidence="2 3" id="KW-0040">ANK repeat</keyword>
<evidence type="ECO:0000256" key="3">
    <source>
        <dbReference type="PROSITE-ProRule" id="PRU00023"/>
    </source>
</evidence>
<dbReference type="Proteomes" id="UP000481153">
    <property type="component" value="Unassembled WGS sequence"/>
</dbReference>
<gene>
    <name evidence="4" type="ORF">Ae201684_014553</name>
</gene>
<evidence type="ECO:0000256" key="1">
    <source>
        <dbReference type="ARBA" id="ARBA00022737"/>
    </source>
</evidence>
<sequence>MSRGVNVDAIWSIVQGRYDASELERLLPGASIAGLDMDGWTPLHYACDNRQVTSVQPLLQAGASVNATDEGGYTPLHLICKNSSGNLTAISQLLAAGASPNIASTDGKHVTPLHLLCINEAVTSDAVISLMKARADVNAVDGDGNTPLHYLCTNHAVSDSVLPPLMQRGTHVDVQNNFQSTPMHYLCQNANVTPRMISLFWDLHANPNIRDNIGNTVLHSLCENAKASVALLDAFMTSKSVDPTLTNSSGKRAFDLIANGDCAAFVQRFIPQMTQPTSASSTAPGGEDLTDLPDSLSMSMKRWNDSLPPFDESFYNAVSCEPAFESIYGKVQEASFSVATNPGDKHLVQEWEAQMQAWRRVVVRAFLTLVHPQMWPRYAQTFHRSVPSDVIKIQAKIEAIWSSFPDATQRRQRLEAIDALVL</sequence>
<organism evidence="4 5">
    <name type="scientific">Aphanomyces euteiches</name>
    <dbReference type="NCBI Taxonomy" id="100861"/>
    <lineage>
        <taxon>Eukaryota</taxon>
        <taxon>Sar</taxon>
        <taxon>Stramenopiles</taxon>
        <taxon>Oomycota</taxon>
        <taxon>Saprolegniomycetes</taxon>
        <taxon>Saprolegniales</taxon>
        <taxon>Verrucalvaceae</taxon>
        <taxon>Aphanomyces</taxon>
    </lineage>
</organism>
<keyword evidence="1" id="KW-0677">Repeat</keyword>
<protein>
    <submittedName>
        <fullName evidence="4">Uncharacterized protein</fullName>
    </submittedName>
</protein>
<evidence type="ECO:0000313" key="5">
    <source>
        <dbReference type="Proteomes" id="UP000481153"/>
    </source>
</evidence>
<evidence type="ECO:0000256" key="2">
    <source>
        <dbReference type="ARBA" id="ARBA00023043"/>
    </source>
</evidence>
<dbReference type="AlphaFoldDB" id="A0A6G0WJ74"/>
<dbReference type="PANTHER" id="PTHR24126:SF14">
    <property type="entry name" value="ANK_REP_REGION DOMAIN-CONTAINING PROTEIN"/>
    <property type="match status" value="1"/>
</dbReference>
<dbReference type="PANTHER" id="PTHR24126">
    <property type="entry name" value="ANKYRIN REPEAT, PH AND SEC7 DOMAIN CONTAINING PROTEIN SECG-RELATED"/>
    <property type="match status" value="1"/>
</dbReference>
<dbReference type="EMBL" id="VJMJ01000198">
    <property type="protein sequence ID" value="KAF0727292.1"/>
    <property type="molecule type" value="Genomic_DNA"/>
</dbReference>
<accession>A0A6G0WJ74</accession>
<name>A0A6G0WJ74_9STRA</name>
<feature type="repeat" description="ANK" evidence="3">
    <location>
        <begin position="143"/>
        <end position="177"/>
    </location>
</feature>
<dbReference type="SUPFAM" id="SSF48403">
    <property type="entry name" value="Ankyrin repeat"/>
    <property type="match status" value="1"/>
</dbReference>
<dbReference type="PROSITE" id="PS50088">
    <property type="entry name" value="ANK_REPEAT"/>
    <property type="match status" value="3"/>
</dbReference>
<keyword evidence="5" id="KW-1185">Reference proteome</keyword>